<proteinExistence type="predicted"/>
<feature type="region of interest" description="Disordered" evidence="1">
    <location>
        <begin position="1"/>
        <end position="69"/>
    </location>
</feature>
<feature type="region of interest" description="Disordered" evidence="1">
    <location>
        <begin position="215"/>
        <end position="242"/>
    </location>
</feature>
<evidence type="ECO:0000313" key="3">
    <source>
        <dbReference type="Proteomes" id="UP001474181"/>
    </source>
</evidence>
<comment type="caution">
    <text evidence="2">The sequence shown here is derived from an EMBL/GenBank/DDBJ whole genome shotgun (WGS) entry which is preliminary data.</text>
</comment>
<sequence>MGDSDNDSDDVSPHASEYQSDPWVPNVDPDASDHGDEEDAAEQYSEIYGVTATTNPTDDSDDGPPAEMVTMPKLSMAYTTSPDLVPSESGGGGSDSMPTLPDSNAFSIDLGALRGAEQTFLDAVSNVTSAYEALRTKVQGAVDDPNLFGQENGHLEIVGRMTQWVPDELADSGAQFAEAINPQLTKVMQDGAGGIELMGTFTALLNNAGQTYAETDAKSSMTDPTTAQPAVQVSDTESTSAI</sequence>
<accession>A0ABV1XBN9</accession>
<evidence type="ECO:0000313" key="2">
    <source>
        <dbReference type="EMBL" id="MER7186444.1"/>
    </source>
</evidence>
<feature type="region of interest" description="Disordered" evidence="1">
    <location>
        <begin position="79"/>
        <end position="98"/>
    </location>
</feature>
<name>A0ABV1XBN9_9ACTN</name>
<reference evidence="2 3" key="1">
    <citation type="submission" date="2024-06" db="EMBL/GenBank/DDBJ databases">
        <title>The Natural Products Discovery Center: Release of the First 8490 Sequenced Strains for Exploring Actinobacteria Biosynthetic Diversity.</title>
        <authorList>
            <person name="Kalkreuter E."/>
            <person name="Kautsar S.A."/>
            <person name="Yang D."/>
            <person name="Bader C.D."/>
            <person name="Teijaro C.N."/>
            <person name="Fluegel L."/>
            <person name="Davis C.M."/>
            <person name="Simpson J.R."/>
            <person name="Lauterbach L."/>
            <person name="Steele A.D."/>
            <person name="Gui C."/>
            <person name="Meng S."/>
            <person name="Li G."/>
            <person name="Viehrig K."/>
            <person name="Ye F."/>
            <person name="Su P."/>
            <person name="Kiefer A.F."/>
            <person name="Nichols A."/>
            <person name="Cepeda A.J."/>
            <person name="Yan W."/>
            <person name="Fan B."/>
            <person name="Jiang Y."/>
            <person name="Adhikari A."/>
            <person name="Zheng C.-J."/>
            <person name="Schuster L."/>
            <person name="Cowan T.M."/>
            <person name="Smanski M.J."/>
            <person name="Chevrette M.G."/>
            <person name="De Carvalho L.P.S."/>
            <person name="Shen B."/>
        </authorList>
    </citation>
    <scope>NUCLEOTIDE SEQUENCE [LARGE SCALE GENOMIC DNA]</scope>
    <source>
        <strain evidence="2 3">NPDC000234</strain>
    </source>
</reference>
<gene>
    <name evidence="2" type="ORF">ABT404_44480</name>
</gene>
<organism evidence="2 3">
    <name type="scientific">Streptomyces hyaluromycini</name>
    <dbReference type="NCBI Taxonomy" id="1377993"/>
    <lineage>
        <taxon>Bacteria</taxon>
        <taxon>Bacillati</taxon>
        <taxon>Actinomycetota</taxon>
        <taxon>Actinomycetes</taxon>
        <taxon>Kitasatosporales</taxon>
        <taxon>Streptomycetaceae</taxon>
        <taxon>Streptomyces</taxon>
    </lineage>
</organism>
<dbReference type="EMBL" id="JBEPEK010000594">
    <property type="protein sequence ID" value="MER7186444.1"/>
    <property type="molecule type" value="Genomic_DNA"/>
</dbReference>
<protein>
    <submittedName>
        <fullName evidence="2">Uncharacterized protein</fullName>
    </submittedName>
</protein>
<dbReference type="RefSeq" id="WP_350790124.1">
    <property type="nucleotide sequence ID" value="NZ_JBEPEK010000594.1"/>
</dbReference>
<feature type="compositionally biased region" description="Acidic residues" evidence="1">
    <location>
        <begin position="1"/>
        <end position="10"/>
    </location>
</feature>
<keyword evidence="3" id="KW-1185">Reference proteome</keyword>
<evidence type="ECO:0000256" key="1">
    <source>
        <dbReference type="SAM" id="MobiDB-lite"/>
    </source>
</evidence>
<dbReference type="Proteomes" id="UP001474181">
    <property type="component" value="Unassembled WGS sequence"/>
</dbReference>